<dbReference type="AlphaFoldDB" id="A0A9D7XPA0"/>
<feature type="transmembrane region" description="Helical" evidence="8">
    <location>
        <begin position="40"/>
        <end position="63"/>
    </location>
</feature>
<dbReference type="InterPro" id="IPR003593">
    <property type="entry name" value="AAA+_ATPase"/>
</dbReference>
<dbReference type="FunFam" id="3.40.50.300:FF:000251">
    <property type="entry name" value="ABC transporter B family member 19"/>
    <property type="match status" value="1"/>
</dbReference>
<dbReference type="PANTHER" id="PTHR43394">
    <property type="entry name" value="ATP-DEPENDENT PERMEASE MDL1, MITOCHONDRIAL"/>
    <property type="match status" value="1"/>
</dbReference>
<comment type="subcellular location">
    <subcellularLocation>
        <location evidence="1">Cell membrane</location>
        <topology evidence="1">Multi-pass membrane protein</topology>
    </subcellularLocation>
</comment>
<dbReference type="InterPro" id="IPR017871">
    <property type="entry name" value="ABC_transporter-like_CS"/>
</dbReference>
<dbReference type="Gene3D" id="3.40.50.300">
    <property type="entry name" value="P-loop containing nucleotide triphosphate hydrolases"/>
    <property type="match status" value="1"/>
</dbReference>
<comment type="similarity">
    <text evidence="2">Belongs to the ABC transporter superfamily. ABCB family. Multidrug resistance exporter (TC 3.A.1.201) subfamily.</text>
</comment>
<evidence type="ECO:0000259" key="9">
    <source>
        <dbReference type="PROSITE" id="PS50893"/>
    </source>
</evidence>
<feature type="domain" description="ABC transmembrane type-1" evidence="10">
    <location>
        <begin position="43"/>
        <end position="326"/>
    </location>
</feature>
<dbReference type="SUPFAM" id="SSF90123">
    <property type="entry name" value="ABC transporter transmembrane region"/>
    <property type="match status" value="1"/>
</dbReference>
<keyword evidence="3 8" id="KW-0812">Transmembrane</keyword>
<gene>
    <name evidence="11" type="ORF">IPP15_05175</name>
</gene>
<evidence type="ECO:0000256" key="7">
    <source>
        <dbReference type="ARBA" id="ARBA00023136"/>
    </source>
</evidence>
<keyword evidence="6 8" id="KW-1133">Transmembrane helix</keyword>
<dbReference type="InterPro" id="IPR039421">
    <property type="entry name" value="Type_1_exporter"/>
</dbReference>
<reference evidence="11 12" key="1">
    <citation type="submission" date="2020-10" db="EMBL/GenBank/DDBJ databases">
        <title>Connecting structure to function with the recovery of over 1000 high-quality activated sludge metagenome-assembled genomes encoding full-length rRNA genes using long-read sequencing.</title>
        <authorList>
            <person name="Singleton C.M."/>
            <person name="Petriglieri F."/>
            <person name="Kristensen J.M."/>
            <person name="Kirkegaard R.H."/>
            <person name="Michaelsen T.Y."/>
            <person name="Andersen M.H."/>
            <person name="Karst S.M."/>
            <person name="Dueholm M.S."/>
            <person name="Nielsen P.H."/>
            <person name="Albertsen M."/>
        </authorList>
    </citation>
    <scope>NUCLEOTIDE SEQUENCE [LARGE SCALE GENOMIC DNA]</scope>
    <source>
        <strain evidence="11">Ribe_18-Q3-R11-54_MAXAC.273</strain>
    </source>
</reference>
<feature type="transmembrane region" description="Helical" evidence="8">
    <location>
        <begin position="162"/>
        <end position="179"/>
    </location>
</feature>
<dbReference type="Gene3D" id="1.20.1560.10">
    <property type="entry name" value="ABC transporter type 1, transmembrane domain"/>
    <property type="match status" value="1"/>
</dbReference>
<dbReference type="GO" id="GO:0015421">
    <property type="term" value="F:ABC-type oligopeptide transporter activity"/>
    <property type="evidence" value="ECO:0007669"/>
    <property type="project" value="TreeGrafter"/>
</dbReference>
<evidence type="ECO:0000259" key="10">
    <source>
        <dbReference type="PROSITE" id="PS50929"/>
    </source>
</evidence>
<keyword evidence="4" id="KW-0547">Nucleotide-binding</keyword>
<dbReference type="GO" id="GO:0016887">
    <property type="term" value="F:ATP hydrolysis activity"/>
    <property type="evidence" value="ECO:0007669"/>
    <property type="project" value="InterPro"/>
</dbReference>
<dbReference type="SMART" id="SM00382">
    <property type="entry name" value="AAA"/>
    <property type="match status" value="1"/>
</dbReference>
<evidence type="ECO:0000313" key="11">
    <source>
        <dbReference type="EMBL" id="MBK9981806.1"/>
    </source>
</evidence>
<proteinExistence type="inferred from homology"/>
<evidence type="ECO:0000256" key="1">
    <source>
        <dbReference type="ARBA" id="ARBA00004651"/>
    </source>
</evidence>
<dbReference type="CDD" id="cd18576">
    <property type="entry name" value="ABC_6TM_bac_exporter_ABCB8_10_like"/>
    <property type="match status" value="1"/>
</dbReference>
<dbReference type="InterPro" id="IPR011527">
    <property type="entry name" value="ABC1_TM_dom"/>
</dbReference>
<dbReference type="CDD" id="cd03249">
    <property type="entry name" value="ABC_MTABC3_MDL1_MDL2"/>
    <property type="match status" value="1"/>
</dbReference>
<protein>
    <submittedName>
        <fullName evidence="11">ATP-binding cassette domain-containing protein</fullName>
    </submittedName>
</protein>
<dbReference type="InterPro" id="IPR027417">
    <property type="entry name" value="P-loop_NTPase"/>
</dbReference>
<dbReference type="SUPFAM" id="SSF52540">
    <property type="entry name" value="P-loop containing nucleoside triphosphate hydrolases"/>
    <property type="match status" value="1"/>
</dbReference>
<feature type="transmembrane region" description="Helical" evidence="8">
    <location>
        <begin position="185"/>
        <end position="205"/>
    </location>
</feature>
<organism evidence="11 12">
    <name type="scientific">Candidatus Opimibacter skivensis</name>
    <dbReference type="NCBI Taxonomy" id="2982028"/>
    <lineage>
        <taxon>Bacteria</taxon>
        <taxon>Pseudomonadati</taxon>
        <taxon>Bacteroidota</taxon>
        <taxon>Saprospiria</taxon>
        <taxon>Saprospirales</taxon>
        <taxon>Saprospiraceae</taxon>
        <taxon>Candidatus Opimibacter</taxon>
    </lineage>
</organism>
<dbReference type="InterPro" id="IPR003439">
    <property type="entry name" value="ABC_transporter-like_ATP-bd"/>
</dbReference>
<feature type="transmembrane region" description="Helical" evidence="8">
    <location>
        <begin position="265"/>
        <end position="287"/>
    </location>
</feature>
<dbReference type="Proteomes" id="UP000808337">
    <property type="component" value="Unassembled WGS sequence"/>
</dbReference>
<dbReference type="Pfam" id="PF00664">
    <property type="entry name" value="ABC_membrane"/>
    <property type="match status" value="1"/>
</dbReference>
<evidence type="ECO:0000256" key="3">
    <source>
        <dbReference type="ARBA" id="ARBA00022692"/>
    </source>
</evidence>
<feature type="transmembrane region" description="Helical" evidence="8">
    <location>
        <begin position="83"/>
        <end position="107"/>
    </location>
</feature>
<dbReference type="GO" id="GO:0005524">
    <property type="term" value="F:ATP binding"/>
    <property type="evidence" value="ECO:0007669"/>
    <property type="project" value="UniProtKB-KW"/>
</dbReference>
<dbReference type="PROSITE" id="PS50893">
    <property type="entry name" value="ABC_TRANSPORTER_2"/>
    <property type="match status" value="1"/>
</dbReference>
<feature type="domain" description="ABC transporter" evidence="9">
    <location>
        <begin position="359"/>
        <end position="595"/>
    </location>
</feature>
<comment type="caution">
    <text evidence="11">The sequence shown here is derived from an EMBL/GenBank/DDBJ whole genome shotgun (WGS) entry which is preliminary data.</text>
</comment>
<evidence type="ECO:0000256" key="2">
    <source>
        <dbReference type="ARBA" id="ARBA00007577"/>
    </source>
</evidence>
<evidence type="ECO:0000256" key="5">
    <source>
        <dbReference type="ARBA" id="ARBA00022840"/>
    </source>
</evidence>
<dbReference type="PROSITE" id="PS50929">
    <property type="entry name" value="ABC_TM1F"/>
    <property type="match status" value="1"/>
</dbReference>
<sequence length="600" mass="66604">MAMGRRNQDSGNGEEKSKKISIQQLKEVKGMLSFIRPYRWHFIGGLILLFLGSVIFMAFPRLAGELVDVAAGKGKLGLSLNQIGLVLIVILVLQGIMSYLRVIWFAVVSEKGMADVRSSIYQKLIGLPVYFFEKNRVGDLTSRISEDVNRLSMVFSTTLAELIRQVLILITGVIFLLVTTPKLSLTMLGTFPVIVVGAMFFGRFVRNLSKSRQKSLANTNTVVEETLQNINTVKAFTNETFEYNRYKNEMGNVVKTSLLLAKYRAIFASFIIIILFGAIFFILWYGATMVQNNVMTTGQLVTFIAYTAIIGGSIGSLGNFYTEIVTALGGTERIREILNEPVEVNAPLTVVRPKVTGHIRFDDVYFEYPSRPEMAVLKGINMDIMPGQKIALVGQSGSGKSTIASLLMRLYPWQKGSITLDGQSINDMDLSSYRSVYALVPQEVLLFGGSIRENILYGRPQASEEELMNAARTSNSLEFIQSFPQGFETIVGERGIKLSGGQRQRIAIARAVLRNPDILILDEATSSLDAESEKVVQEALERLLEGRTAIIIAHRLATIRNVDCIYVLEDGKVIEKGTHDELILKDDGVYGALARLQFDI</sequence>
<dbReference type="InterPro" id="IPR036640">
    <property type="entry name" value="ABC1_TM_sf"/>
</dbReference>
<dbReference type="PANTHER" id="PTHR43394:SF1">
    <property type="entry name" value="ATP-BINDING CASSETTE SUB-FAMILY B MEMBER 10, MITOCHONDRIAL"/>
    <property type="match status" value="1"/>
</dbReference>
<evidence type="ECO:0000256" key="4">
    <source>
        <dbReference type="ARBA" id="ARBA00022741"/>
    </source>
</evidence>
<dbReference type="EMBL" id="JADKGY010000001">
    <property type="protein sequence ID" value="MBK9981806.1"/>
    <property type="molecule type" value="Genomic_DNA"/>
</dbReference>
<dbReference type="GO" id="GO:0005886">
    <property type="term" value="C:plasma membrane"/>
    <property type="evidence" value="ECO:0007669"/>
    <property type="project" value="UniProtKB-SubCell"/>
</dbReference>
<evidence type="ECO:0000256" key="8">
    <source>
        <dbReference type="SAM" id="Phobius"/>
    </source>
</evidence>
<evidence type="ECO:0000313" key="12">
    <source>
        <dbReference type="Proteomes" id="UP000808337"/>
    </source>
</evidence>
<dbReference type="GO" id="GO:0090374">
    <property type="term" value="P:oligopeptide export from mitochondrion"/>
    <property type="evidence" value="ECO:0007669"/>
    <property type="project" value="TreeGrafter"/>
</dbReference>
<accession>A0A9D7XPA0</accession>
<keyword evidence="7 8" id="KW-0472">Membrane</keyword>
<name>A0A9D7XPA0_9BACT</name>
<evidence type="ECO:0000256" key="6">
    <source>
        <dbReference type="ARBA" id="ARBA00022989"/>
    </source>
</evidence>
<dbReference type="Pfam" id="PF00005">
    <property type="entry name" value="ABC_tran"/>
    <property type="match status" value="1"/>
</dbReference>
<keyword evidence="5 11" id="KW-0067">ATP-binding</keyword>
<dbReference type="PROSITE" id="PS00211">
    <property type="entry name" value="ABC_TRANSPORTER_1"/>
    <property type="match status" value="1"/>
</dbReference>